<evidence type="ECO:0000313" key="2">
    <source>
        <dbReference type="EMBL" id="QEX21979.1"/>
    </source>
</evidence>
<dbReference type="InterPro" id="IPR046291">
    <property type="entry name" value="DUF6328"/>
</dbReference>
<proteinExistence type="predicted"/>
<evidence type="ECO:0000313" key="3">
    <source>
        <dbReference type="Proteomes" id="UP000325797"/>
    </source>
</evidence>
<dbReference type="OrthoDB" id="7376543at2"/>
<feature type="transmembrane region" description="Helical" evidence="1">
    <location>
        <begin position="126"/>
        <end position="151"/>
    </location>
</feature>
<feature type="transmembrane region" description="Helical" evidence="1">
    <location>
        <begin position="61"/>
        <end position="80"/>
    </location>
</feature>
<feature type="transmembrane region" description="Helical" evidence="1">
    <location>
        <begin position="28"/>
        <end position="49"/>
    </location>
</feature>
<dbReference type="Proteomes" id="UP000325797">
    <property type="component" value="Chromosome"/>
</dbReference>
<keyword evidence="1" id="KW-1133">Transmembrane helix</keyword>
<dbReference type="Pfam" id="PF19853">
    <property type="entry name" value="DUF6328"/>
    <property type="match status" value="1"/>
</dbReference>
<keyword evidence="1" id="KW-0472">Membrane</keyword>
<dbReference type="RefSeq" id="WP_151116946.1">
    <property type="nucleotide sequence ID" value="NZ_CP042582.1"/>
</dbReference>
<evidence type="ECO:0008006" key="4">
    <source>
        <dbReference type="Google" id="ProtNLM"/>
    </source>
</evidence>
<organism evidence="2 3">
    <name type="scientific">Hypericibacter adhaerens</name>
    <dbReference type="NCBI Taxonomy" id="2602016"/>
    <lineage>
        <taxon>Bacteria</taxon>
        <taxon>Pseudomonadati</taxon>
        <taxon>Pseudomonadota</taxon>
        <taxon>Alphaproteobacteria</taxon>
        <taxon>Rhodospirillales</taxon>
        <taxon>Dongiaceae</taxon>
        <taxon>Hypericibacter</taxon>
    </lineage>
</organism>
<reference evidence="2 3" key="1">
    <citation type="submission" date="2019-08" db="EMBL/GenBank/DDBJ databases">
        <title>Hyperibacter terrae gen. nov., sp. nov. and Hyperibacter viscosus sp. nov., two new members in the family Rhodospirillaceae isolated from the rhizosphere of Hypericum perforatum.</title>
        <authorList>
            <person name="Noviana Z."/>
        </authorList>
    </citation>
    <scope>NUCLEOTIDE SEQUENCE [LARGE SCALE GENOMIC DNA]</scope>
    <source>
        <strain evidence="2 3">R5959</strain>
    </source>
</reference>
<dbReference type="KEGG" id="hadh:FRZ61_19080"/>
<accession>A0A5J6MWV1</accession>
<protein>
    <recommendedName>
        <fullName evidence="4">Integral membrane protein</fullName>
    </recommendedName>
</protein>
<sequence length="162" mass="18069">MVGGSQKNQAESSRLDRAASFILEEARIILPGIQALFGFQLIAIFNVGFGRLSRLDQHLHLVALVLVAISVALVMTPAAYHRRSKREHVSGYFIDATSLLLSWALLFLMLGTAIDAYVVTHLVIESAIGSVAIALLLFLIYLALWFIYPWLAHRRRQDQRGP</sequence>
<dbReference type="EMBL" id="CP042582">
    <property type="protein sequence ID" value="QEX21979.1"/>
    <property type="molecule type" value="Genomic_DNA"/>
</dbReference>
<keyword evidence="3" id="KW-1185">Reference proteome</keyword>
<keyword evidence="1" id="KW-0812">Transmembrane</keyword>
<dbReference type="AlphaFoldDB" id="A0A5J6MWV1"/>
<gene>
    <name evidence="2" type="ORF">FRZ61_19080</name>
</gene>
<name>A0A5J6MWV1_9PROT</name>
<evidence type="ECO:0000256" key="1">
    <source>
        <dbReference type="SAM" id="Phobius"/>
    </source>
</evidence>
<feature type="transmembrane region" description="Helical" evidence="1">
    <location>
        <begin position="92"/>
        <end position="114"/>
    </location>
</feature>